<dbReference type="GO" id="GO:0000278">
    <property type="term" value="P:mitotic cell cycle"/>
    <property type="evidence" value="ECO:0007669"/>
    <property type="project" value="TreeGrafter"/>
</dbReference>
<evidence type="ECO:0000259" key="9">
    <source>
        <dbReference type="Pfam" id="PF24817"/>
    </source>
</evidence>
<dbReference type="GO" id="GO:0006281">
    <property type="term" value="P:DNA repair"/>
    <property type="evidence" value="ECO:0007669"/>
    <property type="project" value="TreeGrafter"/>
</dbReference>
<proteinExistence type="predicted"/>
<evidence type="ECO:0000259" key="7">
    <source>
        <dbReference type="Pfam" id="PF12341"/>
    </source>
</evidence>
<feature type="compositionally biased region" description="Low complexity" evidence="6">
    <location>
        <begin position="841"/>
        <end position="873"/>
    </location>
</feature>
<evidence type="ECO:0000313" key="11">
    <source>
        <dbReference type="EMBL" id="PSC69242.1"/>
    </source>
</evidence>
<dbReference type="InterPro" id="IPR057646">
    <property type="entry name" value="WD40_WDHD1_1st"/>
</dbReference>
<comment type="caution">
    <text evidence="11">The sequence shown here is derived from an EMBL/GenBank/DDBJ whole genome shotgun (WGS) entry which is preliminary data.</text>
</comment>
<feature type="repeat" description="WD" evidence="5">
    <location>
        <begin position="152"/>
        <end position="184"/>
    </location>
</feature>
<evidence type="ECO:0000256" key="3">
    <source>
        <dbReference type="ARBA" id="ARBA00022737"/>
    </source>
</evidence>
<accession>A0A2P6V584</accession>
<dbReference type="PANTHER" id="PTHR19932">
    <property type="entry name" value="WD REPEAT AND HMG-BOX DNA BINDING PROTEIN"/>
    <property type="match status" value="1"/>
</dbReference>
<keyword evidence="3" id="KW-0677">Repeat</keyword>
<reference evidence="11 12" key="1">
    <citation type="journal article" date="2018" name="Plant J.">
        <title>Genome sequences of Chlorella sorokiniana UTEX 1602 and Micractinium conductrix SAG 241.80: implications to maltose excretion by a green alga.</title>
        <authorList>
            <person name="Arriola M.B."/>
            <person name="Velmurugan N."/>
            <person name="Zhang Y."/>
            <person name="Plunkett M.H."/>
            <person name="Hondzo H."/>
            <person name="Barney B.M."/>
        </authorList>
    </citation>
    <scope>NUCLEOTIDE SEQUENCE [LARGE SCALE GENOMIC DNA]</scope>
    <source>
        <strain evidence="11 12">SAG 241.80</strain>
    </source>
</reference>
<feature type="domain" description="WDHD1 first WD40" evidence="9">
    <location>
        <begin position="12"/>
        <end position="306"/>
    </location>
</feature>
<dbReference type="InterPro" id="IPR001680">
    <property type="entry name" value="WD40_rpt"/>
</dbReference>
<dbReference type="EMBL" id="LHPF02000028">
    <property type="protein sequence ID" value="PSC69242.1"/>
    <property type="molecule type" value="Genomic_DNA"/>
</dbReference>
<feature type="domain" description="WDHD1/CFT4 second beta-propeller" evidence="7">
    <location>
        <begin position="403"/>
        <end position="688"/>
    </location>
</feature>
<dbReference type="PROSITE" id="PS50294">
    <property type="entry name" value="WD_REPEATS_REGION"/>
    <property type="match status" value="1"/>
</dbReference>
<reference evidence="11" key="2">
    <citation type="submission" date="2018-02" db="EMBL/GenBank/DDBJ databases">
        <authorList>
            <person name="Cohen D.B."/>
            <person name="Kent A.D."/>
        </authorList>
    </citation>
    <scope>NUCLEOTIDE SEQUENCE</scope>
    <source>
        <strain evidence="11">SAG 241.80</strain>
    </source>
</reference>
<organism evidence="11 12">
    <name type="scientific">Micractinium conductrix</name>
    <dbReference type="NCBI Taxonomy" id="554055"/>
    <lineage>
        <taxon>Eukaryota</taxon>
        <taxon>Viridiplantae</taxon>
        <taxon>Chlorophyta</taxon>
        <taxon>core chlorophytes</taxon>
        <taxon>Trebouxiophyceae</taxon>
        <taxon>Chlorellales</taxon>
        <taxon>Chlorellaceae</taxon>
        <taxon>Chlorella clade</taxon>
        <taxon>Micractinium</taxon>
    </lineage>
</organism>
<evidence type="ECO:0000259" key="8">
    <source>
        <dbReference type="Pfam" id="PF20946"/>
    </source>
</evidence>
<evidence type="ECO:0000256" key="4">
    <source>
        <dbReference type="ARBA" id="ARBA00023242"/>
    </source>
</evidence>
<dbReference type="GO" id="GO:0003677">
    <property type="term" value="F:DNA binding"/>
    <property type="evidence" value="ECO:0007669"/>
    <property type="project" value="UniProtKB-KW"/>
</dbReference>
<dbReference type="Pfam" id="PF20946">
    <property type="entry name" value="Ctf4_C"/>
    <property type="match status" value="1"/>
</dbReference>
<keyword evidence="2 5" id="KW-0853">WD repeat</keyword>
<dbReference type="InterPro" id="IPR048591">
    <property type="entry name" value="WDHD1/CFT4_hel"/>
</dbReference>
<evidence type="ECO:0000256" key="6">
    <source>
        <dbReference type="SAM" id="MobiDB-lite"/>
    </source>
</evidence>
<dbReference type="OrthoDB" id="427368at2759"/>
<dbReference type="InterPro" id="IPR019775">
    <property type="entry name" value="WD40_repeat_CS"/>
</dbReference>
<dbReference type="GO" id="GO:0003682">
    <property type="term" value="F:chromatin binding"/>
    <property type="evidence" value="ECO:0007669"/>
    <property type="project" value="TreeGrafter"/>
</dbReference>
<dbReference type="InterPro" id="IPR036322">
    <property type="entry name" value="WD40_repeat_dom_sf"/>
</dbReference>
<feature type="domain" description="WDHD1/CFT4 helical bundle" evidence="8">
    <location>
        <begin position="698"/>
        <end position="797"/>
    </location>
</feature>
<dbReference type="GO" id="GO:0006261">
    <property type="term" value="P:DNA-templated DNA replication"/>
    <property type="evidence" value="ECO:0007669"/>
    <property type="project" value="TreeGrafter"/>
</dbReference>
<dbReference type="Pfam" id="PF12341">
    <property type="entry name" value="Mcl1_mid"/>
    <property type="match status" value="1"/>
</dbReference>
<gene>
    <name evidence="11" type="ORF">C2E20_7281</name>
    <name evidence="10" type="ORF">C2E20_7283</name>
</gene>
<protein>
    <submittedName>
        <fullName evidence="10 11">WD repeat and HMG-box DNA-binding 1</fullName>
    </submittedName>
</protein>
<dbReference type="AlphaFoldDB" id="A0A2P6V584"/>
<dbReference type="SUPFAM" id="SSF50978">
    <property type="entry name" value="WD40 repeat-like"/>
    <property type="match status" value="1"/>
</dbReference>
<dbReference type="InterPro" id="IPR015943">
    <property type="entry name" value="WD40/YVTN_repeat-like_dom_sf"/>
</dbReference>
<dbReference type="Proteomes" id="UP000239649">
    <property type="component" value="Unassembled WGS sequence"/>
</dbReference>
<name>A0A2P6V584_9CHLO</name>
<comment type="subcellular location">
    <subcellularLocation>
        <location evidence="1">Nucleus</location>
    </subcellularLocation>
</comment>
<feature type="repeat" description="WD" evidence="5">
    <location>
        <begin position="236"/>
        <end position="277"/>
    </location>
</feature>
<evidence type="ECO:0000256" key="2">
    <source>
        <dbReference type="ARBA" id="ARBA00022574"/>
    </source>
</evidence>
<dbReference type="Gene3D" id="2.130.10.10">
    <property type="entry name" value="YVTN repeat-like/Quinoprotein amine dehydrogenase"/>
    <property type="match status" value="2"/>
</dbReference>
<dbReference type="Pfam" id="PF24817">
    <property type="entry name" value="WD40_WDHD1_1st"/>
    <property type="match status" value="1"/>
</dbReference>
<evidence type="ECO:0000313" key="12">
    <source>
        <dbReference type="Proteomes" id="UP000239649"/>
    </source>
</evidence>
<evidence type="ECO:0000256" key="1">
    <source>
        <dbReference type="ARBA" id="ARBA00004123"/>
    </source>
</evidence>
<evidence type="ECO:0000256" key="5">
    <source>
        <dbReference type="PROSITE-ProRule" id="PRU00221"/>
    </source>
</evidence>
<dbReference type="GO" id="GO:0043596">
    <property type="term" value="C:nuclear replication fork"/>
    <property type="evidence" value="ECO:0007669"/>
    <property type="project" value="TreeGrafter"/>
</dbReference>
<dbReference type="SMART" id="SM00320">
    <property type="entry name" value="WD40"/>
    <property type="match status" value="7"/>
</dbReference>
<keyword evidence="11" id="KW-0238">DNA-binding</keyword>
<keyword evidence="12" id="KW-1185">Reference proteome</keyword>
<dbReference type="STRING" id="554055.A0A2P6V584"/>
<dbReference type="PROSITE" id="PS00678">
    <property type="entry name" value="WD_REPEATS_1"/>
    <property type="match status" value="2"/>
</dbReference>
<dbReference type="InterPro" id="IPR022100">
    <property type="entry name" value="WDHD1/CFT4_beta-prop_2nd"/>
</dbReference>
<evidence type="ECO:0000313" key="10">
    <source>
        <dbReference type="EMBL" id="PSC69198.1"/>
    </source>
</evidence>
<sequence>MAASKPLAFCEAHAAGLCSVVWLPGGGSGAAALLTAGPDGRLCYRKPEAPGEVLKDIENSRQGDKAAVHCLAATAGRPVLTGDDQNFVKCYSHPAGELINVATRFTLPVRALALSASGLNLAAGGDDEGLKLVDVESYRVFRQLKSQAYTRSLAWDPESVYLGSVNGDGTLNVWEVESGKQALCRRKACPKVELASMSRSQLAWHPDGGSLLAAPGTDHDVVLYERMSWEPAFSLSGQHSADVSLVAFCKNGLYLVSAAADQAVVLWDVNERKVLEKRLLPGCATDLAWHPTQNALAIITEDGQLTVWEGLVPAKLPSPTADVDALAGIKSKDPPGAGVLAAAAGMADGGSVLEGVGGEGTAVDDYDREDSFLADSGPKLRGPRRGRRGFGGFGLELPAPQDPIQPGSTEIGDMGRRYLAYTPLGCITLRQEEDHNVVEVTFHDTNAMRKRIPLLSDFYSFTMGCLGEKGALYASRSTSESQSTVVYRPFESWAQNSDWTLTLPKGEEAECAAAGGSFCALATSRRQLRFFSQAGTQTHITTLPGQPVTLAARGHQLAAVWHGAAPTPAGDQCLHYSLYDVAEQRQLHAGPLPLSPGSTLSWVGFSEEGLLAAYDSEQELRVRSPDFGGSWVTLFSAAAERKSTEQYWLVGLSAKELQCIVCANTSEPAVPSGNARPVVTVVPLRPPVVAQDGVVAPLEADLIRHNTLLSHLAAEARDGEEAGELEAVLHSAQLEADRISLRLIQKLLASDRTARALETASTLHNLPALEGALKLASHHRASALADRISLLIEQRMAMEAEAAAEAEAEEEALYQAELGGQRQHGSITPVPGPAFTDLQQASPAAAATAGAASRAPSPAPRATLTGMAAAAGGNPFSRKPVGEMPENSPGTGNAAAAHAAAAAKRKAPAGNPFARKSKAAKA</sequence>
<dbReference type="PANTHER" id="PTHR19932:SF10">
    <property type="entry name" value="WD REPEAT AND HMG-BOX DNA-BINDING PROTEIN 1"/>
    <property type="match status" value="1"/>
</dbReference>
<keyword evidence="4" id="KW-0539">Nucleus</keyword>
<feature type="region of interest" description="Disordered" evidence="6">
    <location>
        <begin position="819"/>
        <end position="922"/>
    </location>
</feature>
<dbReference type="EMBL" id="LHPF02000028">
    <property type="protein sequence ID" value="PSC69198.1"/>
    <property type="molecule type" value="Genomic_DNA"/>
</dbReference>
<dbReference type="PROSITE" id="PS50082">
    <property type="entry name" value="WD_REPEATS_2"/>
    <property type="match status" value="2"/>
</dbReference>